<comment type="subunit">
    <text evidence="7">Part of the 50S ribosomal subunit; part of the 5S rRNA/L5/L18/L25 subcomplex. Contacts the 5S and 23S rRNAs.</text>
</comment>
<dbReference type="STRING" id="1296565.SAMN05660657_00887"/>
<dbReference type="EMBL" id="FPBA01000002">
    <property type="protein sequence ID" value="SFT45269.1"/>
    <property type="molecule type" value="Genomic_DNA"/>
</dbReference>
<sequence>MAQTSSQSGAKGARVHTPVGTDISTSRRVSRLRRHNRLRKRVAGTAERPRLVVNRSSRHIHVQVVDDTVGRTLVSASTLDADLRQAEGDKSVLARRVGALVAERAQAAGITKVVFDRGGNRYQGRIAALADGAREGGLDF</sequence>
<dbReference type="GO" id="GO:0008097">
    <property type="term" value="F:5S rRNA binding"/>
    <property type="evidence" value="ECO:0007669"/>
    <property type="project" value="TreeGrafter"/>
</dbReference>
<name>A0A1I6Y3V7_9ACTN</name>
<dbReference type="CDD" id="cd00432">
    <property type="entry name" value="Ribosomal_L18_L5e"/>
    <property type="match status" value="1"/>
</dbReference>
<dbReference type="InterPro" id="IPR005484">
    <property type="entry name" value="Ribosomal_uL18_bac/plant/anim"/>
</dbReference>
<dbReference type="GO" id="GO:0003735">
    <property type="term" value="F:structural constituent of ribosome"/>
    <property type="evidence" value="ECO:0007669"/>
    <property type="project" value="InterPro"/>
</dbReference>
<evidence type="ECO:0000256" key="5">
    <source>
        <dbReference type="ARBA" id="ARBA00023274"/>
    </source>
</evidence>
<evidence type="ECO:0000313" key="10">
    <source>
        <dbReference type="Proteomes" id="UP000199546"/>
    </source>
</evidence>
<dbReference type="FunFam" id="3.30.420.100:FF:000001">
    <property type="entry name" value="50S ribosomal protein L18"/>
    <property type="match status" value="1"/>
</dbReference>
<dbReference type="Proteomes" id="UP000199546">
    <property type="component" value="Unassembled WGS sequence"/>
</dbReference>
<keyword evidence="2 7" id="KW-0699">rRNA-binding</keyword>
<dbReference type="Pfam" id="PF00861">
    <property type="entry name" value="Ribosomal_L18p"/>
    <property type="match status" value="1"/>
</dbReference>
<keyword evidence="10" id="KW-1185">Reference proteome</keyword>
<comment type="similarity">
    <text evidence="1 7">Belongs to the universal ribosomal protein uL18 family.</text>
</comment>
<dbReference type="NCBIfam" id="TIGR00060">
    <property type="entry name" value="L18_bact"/>
    <property type="match status" value="1"/>
</dbReference>
<evidence type="ECO:0000256" key="2">
    <source>
        <dbReference type="ARBA" id="ARBA00022730"/>
    </source>
</evidence>
<dbReference type="OrthoDB" id="9810939at2"/>
<gene>
    <name evidence="7" type="primary">rplR</name>
    <name evidence="9" type="ORF">SAMN05660657_00887</name>
</gene>
<dbReference type="Gene3D" id="3.30.420.100">
    <property type="match status" value="1"/>
</dbReference>
<dbReference type="GO" id="GO:0022625">
    <property type="term" value="C:cytosolic large ribosomal subunit"/>
    <property type="evidence" value="ECO:0007669"/>
    <property type="project" value="TreeGrafter"/>
</dbReference>
<evidence type="ECO:0000256" key="8">
    <source>
        <dbReference type="SAM" id="MobiDB-lite"/>
    </source>
</evidence>
<keyword evidence="4 7" id="KW-0689">Ribosomal protein</keyword>
<dbReference type="SUPFAM" id="SSF53137">
    <property type="entry name" value="Translational machinery components"/>
    <property type="match status" value="1"/>
</dbReference>
<reference evidence="10" key="1">
    <citation type="submission" date="2016-10" db="EMBL/GenBank/DDBJ databases">
        <authorList>
            <person name="Varghese N."/>
            <person name="Submissions S."/>
        </authorList>
    </citation>
    <scope>NUCLEOTIDE SEQUENCE [LARGE SCALE GENOMIC DNA]</scope>
    <source>
        <strain evidence="10">DSM 46136</strain>
    </source>
</reference>
<evidence type="ECO:0000256" key="1">
    <source>
        <dbReference type="ARBA" id="ARBA00007116"/>
    </source>
</evidence>
<organism evidence="9 10">
    <name type="scientific">Geodermatophilus amargosae</name>
    <dbReference type="NCBI Taxonomy" id="1296565"/>
    <lineage>
        <taxon>Bacteria</taxon>
        <taxon>Bacillati</taxon>
        <taxon>Actinomycetota</taxon>
        <taxon>Actinomycetes</taxon>
        <taxon>Geodermatophilales</taxon>
        <taxon>Geodermatophilaceae</taxon>
        <taxon>Geodermatophilus</taxon>
    </lineage>
</organism>
<evidence type="ECO:0000256" key="6">
    <source>
        <dbReference type="ARBA" id="ARBA00035197"/>
    </source>
</evidence>
<evidence type="ECO:0000256" key="3">
    <source>
        <dbReference type="ARBA" id="ARBA00022884"/>
    </source>
</evidence>
<dbReference type="InterPro" id="IPR057268">
    <property type="entry name" value="Ribosomal_L18"/>
</dbReference>
<dbReference type="GO" id="GO:0006412">
    <property type="term" value="P:translation"/>
    <property type="evidence" value="ECO:0007669"/>
    <property type="project" value="UniProtKB-UniRule"/>
</dbReference>
<dbReference type="PANTHER" id="PTHR12899:SF3">
    <property type="entry name" value="LARGE RIBOSOMAL SUBUNIT PROTEIN UL18M"/>
    <property type="match status" value="1"/>
</dbReference>
<accession>A0A1I6Y3V7</accession>
<comment type="function">
    <text evidence="7">This is one of the proteins that bind and probably mediate the attachment of the 5S RNA into the large ribosomal subunit, where it forms part of the central protuberance.</text>
</comment>
<dbReference type="HAMAP" id="MF_01337_B">
    <property type="entry name" value="Ribosomal_uL18_B"/>
    <property type="match status" value="1"/>
</dbReference>
<evidence type="ECO:0000256" key="7">
    <source>
        <dbReference type="HAMAP-Rule" id="MF_01337"/>
    </source>
</evidence>
<feature type="region of interest" description="Disordered" evidence="8">
    <location>
        <begin position="1"/>
        <end position="31"/>
    </location>
</feature>
<protein>
    <recommendedName>
        <fullName evidence="6 7">Large ribosomal subunit protein uL18</fullName>
    </recommendedName>
</protein>
<keyword evidence="3 7" id="KW-0694">RNA-binding</keyword>
<proteinExistence type="inferred from homology"/>
<keyword evidence="5 7" id="KW-0687">Ribonucleoprotein</keyword>
<dbReference type="InterPro" id="IPR004389">
    <property type="entry name" value="Ribosomal_uL18_bac-type"/>
</dbReference>
<dbReference type="PANTHER" id="PTHR12899">
    <property type="entry name" value="39S RIBOSOMAL PROTEIN L18, MITOCHONDRIAL"/>
    <property type="match status" value="1"/>
</dbReference>
<dbReference type="AlphaFoldDB" id="A0A1I6Y3V7"/>
<evidence type="ECO:0000313" key="9">
    <source>
        <dbReference type="EMBL" id="SFT45269.1"/>
    </source>
</evidence>
<evidence type="ECO:0000256" key="4">
    <source>
        <dbReference type="ARBA" id="ARBA00022980"/>
    </source>
</evidence>